<name>A0ABY6A678_9BURK</name>
<proteinExistence type="predicted"/>
<dbReference type="Proteomes" id="UP001058290">
    <property type="component" value="Chromosome"/>
</dbReference>
<evidence type="ECO:0000259" key="1">
    <source>
        <dbReference type="PROSITE" id="PS50011"/>
    </source>
</evidence>
<dbReference type="EMBL" id="CP104377">
    <property type="protein sequence ID" value="UXC19966.1"/>
    <property type="molecule type" value="Genomic_DNA"/>
</dbReference>
<accession>A0ABY6A678</accession>
<keyword evidence="3" id="KW-1185">Reference proteome</keyword>
<feature type="domain" description="Protein kinase" evidence="1">
    <location>
        <begin position="13"/>
        <end position="305"/>
    </location>
</feature>
<evidence type="ECO:0000313" key="3">
    <source>
        <dbReference type="Proteomes" id="UP001058290"/>
    </source>
</evidence>
<reference evidence="2" key="1">
    <citation type="submission" date="2022-09" db="EMBL/GenBank/DDBJ databases">
        <title>Bacterial diversity in gut of crayfish and pufferfish.</title>
        <authorList>
            <person name="Huang Y."/>
        </authorList>
    </citation>
    <scope>NUCLEOTIDE SEQUENCE</scope>
    <source>
        <strain evidence="2">PR12</strain>
    </source>
</reference>
<organism evidence="2 3">
    <name type="scientific">Comamonas squillarum</name>
    <dbReference type="NCBI Taxonomy" id="2977320"/>
    <lineage>
        <taxon>Bacteria</taxon>
        <taxon>Pseudomonadati</taxon>
        <taxon>Pseudomonadota</taxon>
        <taxon>Betaproteobacteria</taxon>
        <taxon>Burkholderiales</taxon>
        <taxon>Comamonadaceae</taxon>
        <taxon>Comamonas</taxon>
    </lineage>
</organism>
<dbReference type="Gene3D" id="1.10.510.10">
    <property type="entry name" value="Transferase(Phosphotransferase) domain 1"/>
    <property type="match status" value="1"/>
</dbReference>
<protein>
    <submittedName>
        <fullName evidence="2">Helix-hairpin-helix domain-containing protein</fullName>
    </submittedName>
</protein>
<dbReference type="InterPro" id="IPR011009">
    <property type="entry name" value="Kinase-like_dom_sf"/>
</dbReference>
<evidence type="ECO:0000313" key="2">
    <source>
        <dbReference type="EMBL" id="UXC19966.1"/>
    </source>
</evidence>
<dbReference type="RefSeq" id="WP_260719798.1">
    <property type="nucleotide sequence ID" value="NZ_CP104377.1"/>
</dbReference>
<dbReference type="SUPFAM" id="SSF56112">
    <property type="entry name" value="Protein kinase-like (PK-like)"/>
    <property type="match status" value="1"/>
</dbReference>
<dbReference type="PROSITE" id="PS50011">
    <property type="entry name" value="PROTEIN_KINASE_DOM"/>
    <property type="match status" value="1"/>
</dbReference>
<dbReference type="InterPro" id="IPR000719">
    <property type="entry name" value="Prot_kinase_dom"/>
</dbReference>
<gene>
    <name evidence="2" type="ORF">N4T19_07635</name>
</gene>
<sequence>MNRTLVDSTGRQLRLGRELGKGGEGSVFELPDLPKQAAKLYHKPLDLKKQAKLSFMARSSNQELEQFTAWPQTTLHETAGGPVVGFVMPKMSSRAELHMVYGPAHRKKDYPRYGWDFLLFVARNVASCVDVVHRQGHVLGDVNQSSFMAAKDSTVVLIDTDSFQVSANGTMHMCEVGVAYFTPPELQGTTSFKTVPRTQNHDNFGLALLIFHLLFGGRHPYAGVPLAKGAGDALESDIQAMRYAYARDAQRRGIGVPPRSYPIDLLPPSAEALMHAAFTEQGASGQRPTARQWVNALDEIRKSLLRCSKTKTHAYPDHLTTCPWCVMANDPFPDPDIHVGTANLPLFDFEKVWSLIDTLKLTGNFGTLPNHTTYTASAAPARKHGEGNHMLPLGLGVAALFLASFVAGKPWLIFAALVAGILLRSVARGYDGRPEVVKRREAVRIAEAEYKAAVAALHSGVGAVAAEFQKRKDHLNQAVKFLRQMPARAADEMRKLDGMAREYHLRKHLEQFYIDDVQIRGLGPARKAALQSFGIETAAEVVEADVRQVKGFGGALTQALLDWRASHERSFVFLAHMRPPASEIAKVQQKQNAERAPAEMLLRKGPDVLRGLISDAQRQHSMLLPRVETAAKLLTQANADLSEAINAMQ</sequence>